<evidence type="ECO:0000256" key="4">
    <source>
        <dbReference type="ARBA" id="ARBA00047846"/>
    </source>
</evidence>
<dbReference type="InterPro" id="IPR003142">
    <property type="entry name" value="BPL_C"/>
</dbReference>
<dbReference type="NCBIfam" id="TIGR00121">
    <property type="entry name" value="birA_ligase"/>
    <property type="match status" value="1"/>
</dbReference>
<dbReference type="InterPro" id="IPR045864">
    <property type="entry name" value="aa-tRNA-synth_II/BPL/LPL"/>
</dbReference>
<dbReference type="Gene3D" id="2.30.30.100">
    <property type="match status" value="1"/>
</dbReference>
<proteinExistence type="predicted"/>
<dbReference type="HOGENOM" id="CLU_051096_4_1_4"/>
<dbReference type="Proteomes" id="UP000000644">
    <property type="component" value="Chromosome"/>
</dbReference>
<dbReference type="CDD" id="cd16442">
    <property type="entry name" value="BPL"/>
    <property type="match status" value="1"/>
</dbReference>
<dbReference type="EMBL" id="CP000529">
    <property type="protein sequence ID" value="ABM39260.1"/>
    <property type="molecule type" value="Genomic_DNA"/>
</dbReference>
<dbReference type="SUPFAM" id="SSF55681">
    <property type="entry name" value="Class II aaRS and biotin synthetases"/>
    <property type="match status" value="1"/>
</dbReference>
<dbReference type="PANTHER" id="PTHR12835">
    <property type="entry name" value="BIOTIN PROTEIN LIGASE"/>
    <property type="match status" value="1"/>
</dbReference>
<dbReference type="EC" id="6.3.4.15" evidence="3"/>
<comment type="catalytic activity">
    <reaction evidence="4">
        <text>biotin + L-lysyl-[protein] + ATP = N(6)-biotinyl-L-lysyl-[protein] + AMP + diphosphate + H(+)</text>
        <dbReference type="Rhea" id="RHEA:11756"/>
        <dbReference type="Rhea" id="RHEA-COMP:9752"/>
        <dbReference type="Rhea" id="RHEA-COMP:10505"/>
        <dbReference type="ChEBI" id="CHEBI:15378"/>
        <dbReference type="ChEBI" id="CHEBI:29969"/>
        <dbReference type="ChEBI" id="CHEBI:30616"/>
        <dbReference type="ChEBI" id="CHEBI:33019"/>
        <dbReference type="ChEBI" id="CHEBI:57586"/>
        <dbReference type="ChEBI" id="CHEBI:83144"/>
        <dbReference type="ChEBI" id="CHEBI:456215"/>
        <dbReference type="EC" id="6.3.4.15"/>
    </reaction>
</comment>
<dbReference type="Pfam" id="PF03099">
    <property type="entry name" value="BPL_LplA_LipB"/>
    <property type="match status" value="1"/>
</dbReference>
<keyword evidence="2" id="KW-0092">Biotin</keyword>
<protein>
    <recommendedName>
        <fullName evidence="3">biotin--[biotin carboxyl-carrier protein] ligase</fullName>
        <ecNumber evidence="3">6.3.4.15</ecNumber>
    </recommendedName>
</protein>
<organism evidence="6 7">
    <name type="scientific">Polaromonas naphthalenivorans (strain CJ2)</name>
    <dbReference type="NCBI Taxonomy" id="365044"/>
    <lineage>
        <taxon>Bacteria</taxon>
        <taxon>Pseudomonadati</taxon>
        <taxon>Pseudomonadota</taxon>
        <taxon>Betaproteobacteria</taxon>
        <taxon>Burkholderiales</taxon>
        <taxon>Comamonadaceae</taxon>
        <taxon>Polaromonas</taxon>
    </lineage>
</organism>
<dbReference type="KEGG" id="pna:Pnap_3965"/>
<gene>
    <name evidence="6" type="ordered locus">Pnap_3965</name>
</gene>
<dbReference type="PANTHER" id="PTHR12835:SF5">
    <property type="entry name" value="BIOTIN--PROTEIN LIGASE"/>
    <property type="match status" value="1"/>
</dbReference>
<dbReference type="PROSITE" id="PS51733">
    <property type="entry name" value="BPL_LPL_CATALYTIC"/>
    <property type="match status" value="1"/>
</dbReference>
<dbReference type="InterPro" id="IPR004143">
    <property type="entry name" value="BPL_LPL_catalytic"/>
</dbReference>
<feature type="domain" description="BPL/LPL catalytic" evidence="5">
    <location>
        <begin position="48"/>
        <end position="239"/>
    </location>
</feature>
<dbReference type="GO" id="GO:0005737">
    <property type="term" value="C:cytoplasm"/>
    <property type="evidence" value="ECO:0007669"/>
    <property type="project" value="TreeGrafter"/>
</dbReference>
<dbReference type="Gene3D" id="3.30.930.10">
    <property type="entry name" value="Bira Bifunctional Protein, Domain 2"/>
    <property type="match status" value="1"/>
</dbReference>
<evidence type="ECO:0000259" key="5">
    <source>
        <dbReference type="PROSITE" id="PS51733"/>
    </source>
</evidence>
<keyword evidence="7" id="KW-1185">Reference proteome</keyword>
<name>A1VUD2_POLNA</name>
<evidence type="ECO:0000256" key="2">
    <source>
        <dbReference type="ARBA" id="ARBA00023267"/>
    </source>
</evidence>
<evidence type="ECO:0000313" key="7">
    <source>
        <dbReference type="Proteomes" id="UP000000644"/>
    </source>
</evidence>
<dbReference type="GO" id="GO:0004077">
    <property type="term" value="F:biotin--[biotin carboxyl-carrier protein] ligase activity"/>
    <property type="evidence" value="ECO:0007669"/>
    <property type="project" value="UniProtKB-EC"/>
</dbReference>
<evidence type="ECO:0000313" key="6">
    <source>
        <dbReference type="EMBL" id="ABM39260.1"/>
    </source>
</evidence>
<sequence length="308" mass="32521">MPASPLFQPCFSPETLMTSSPSLLPPIRWPAEAIWEAVAPLLPGFTVEVLPEIDSTNSELMRRFKGGPGTPPQREPLLLVAEQQSAGRGRLGRSWQGRRGDSLMFSLGLPLQPADWSGLSLAVGISVAESLEPPAAGQARHAGRPRIGLKWPNDLWLSTPQGERKLAGILVETASWDGLRYVVIGVGVNIRPVALADSAETPLAAVAPGGLQELDSGIDAAEALLRIVPALVQAVQAFEQFGFEPFQVRFGLRDVLSGREVQLSDGSRGTAHGVAENGALRVHTAGGMVEVSSSEVSVRPVAGGTPPC</sequence>
<dbReference type="Pfam" id="PF02237">
    <property type="entry name" value="BPL_C"/>
    <property type="match status" value="1"/>
</dbReference>
<accession>A1VUD2</accession>
<evidence type="ECO:0000256" key="3">
    <source>
        <dbReference type="ARBA" id="ARBA00024227"/>
    </source>
</evidence>
<evidence type="ECO:0000256" key="1">
    <source>
        <dbReference type="ARBA" id="ARBA00022598"/>
    </source>
</evidence>
<dbReference type="eggNOG" id="COG0340">
    <property type="taxonomic scope" value="Bacteria"/>
</dbReference>
<reference evidence="7" key="1">
    <citation type="journal article" date="2009" name="Environ. Microbiol.">
        <title>The genome of Polaromonas naphthalenivorans strain CJ2, isolated from coal tar-contaminated sediment, reveals physiological and metabolic versatility and evolution through extensive horizontal gene transfer.</title>
        <authorList>
            <person name="Yagi J.M."/>
            <person name="Sims D."/>
            <person name="Brettin T."/>
            <person name="Bruce D."/>
            <person name="Madsen E.L."/>
        </authorList>
    </citation>
    <scope>NUCLEOTIDE SEQUENCE [LARGE SCALE GENOMIC DNA]</scope>
    <source>
        <strain evidence="7">CJ2</strain>
    </source>
</reference>
<keyword evidence="1 6" id="KW-0436">Ligase</keyword>
<dbReference type="AlphaFoldDB" id="A1VUD2"/>
<dbReference type="InterPro" id="IPR004408">
    <property type="entry name" value="Biotin_CoA_COase_ligase"/>
</dbReference>
<dbReference type="STRING" id="365044.Pnap_3965"/>